<dbReference type="KEGG" id="ome:OLMES_5492"/>
<dbReference type="RefSeq" id="WP_087464142.1">
    <property type="nucleotide sequence ID" value="NZ_CP021425.1"/>
</dbReference>
<dbReference type="EMBL" id="CP021425">
    <property type="protein sequence ID" value="ARU59472.1"/>
    <property type="molecule type" value="Genomic_DNA"/>
</dbReference>
<sequence>MERRQRYQEMRERTRRRHEINQTLLKNREEAYILDAKEMQELWLSYQISLGNTLSQAKANLQDIWKTEIKGFSIAAISGYLAGFFPAGQDAVILAKLAQDMKKGGSYLSKYTIKAHNGKTYIILKGYPGLRSIFTGTRYLANNSKVIQMGIGKEAVKGMIKSGGVFTLVLLSAYRVADYFIRDEATWHDIVGGMAVDIVKVGVTISAASLAMTGTALMVSVAIGPLVAAVFIGTMVAAGLEVIDYKYNTTTQVIETLRKLELEVLNNFEAQKREFKQNLSTSQGQLYFIQRFFRTSSTYAP</sequence>
<dbReference type="Proteomes" id="UP000196027">
    <property type="component" value="Chromosome"/>
</dbReference>
<dbReference type="OrthoDB" id="9204728at2"/>
<evidence type="ECO:0000313" key="3">
    <source>
        <dbReference type="Proteomes" id="UP000196027"/>
    </source>
</evidence>
<keyword evidence="3" id="KW-1185">Reference proteome</keyword>
<evidence type="ECO:0000256" key="1">
    <source>
        <dbReference type="SAM" id="Phobius"/>
    </source>
</evidence>
<organism evidence="2 3">
    <name type="scientific">Oleiphilus messinensis</name>
    <dbReference type="NCBI Taxonomy" id="141451"/>
    <lineage>
        <taxon>Bacteria</taxon>
        <taxon>Pseudomonadati</taxon>
        <taxon>Pseudomonadota</taxon>
        <taxon>Gammaproteobacteria</taxon>
        <taxon>Oceanospirillales</taxon>
        <taxon>Oleiphilaceae</taxon>
        <taxon>Oleiphilus</taxon>
    </lineage>
</organism>
<name>A0A1Y0IG47_9GAMM</name>
<feature type="transmembrane region" description="Helical" evidence="1">
    <location>
        <begin position="216"/>
        <end position="240"/>
    </location>
</feature>
<evidence type="ECO:0000313" key="2">
    <source>
        <dbReference type="EMBL" id="ARU59472.1"/>
    </source>
</evidence>
<proteinExistence type="predicted"/>
<protein>
    <submittedName>
        <fullName evidence="2">Multipass membrane protein</fullName>
    </submittedName>
</protein>
<reference evidence="2 3" key="1">
    <citation type="submission" date="2017-05" db="EMBL/GenBank/DDBJ databases">
        <title>Genomic insights into alkan degradation activity of Oleiphilus messinensis.</title>
        <authorList>
            <person name="Kozyavkin S.A."/>
            <person name="Slesarev A.I."/>
            <person name="Golyshin P.N."/>
            <person name="Korzhenkov A."/>
            <person name="Golyshina O.N."/>
            <person name="Toshchakov S.V."/>
        </authorList>
    </citation>
    <scope>NUCLEOTIDE SEQUENCE [LARGE SCALE GENOMIC DNA]</scope>
    <source>
        <strain evidence="2 3">ME102</strain>
    </source>
</reference>
<gene>
    <name evidence="2" type="ORF">OLMES_5492</name>
</gene>
<keyword evidence="1" id="KW-0812">Transmembrane</keyword>
<dbReference type="AlphaFoldDB" id="A0A1Y0IG47"/>
<accession>A0A1Y0IG47</accession>
<keyword evidence="1" id="KW-1133">Transmembrane helix</keyword>
<keyword evidence="1" id="KW-0472">Membrane</keyword>